<feature type="domain" description="RNA-binding S4" evidence="6">
    <location>
        <begin position="1"/>
        <end position="66"/>
    </location>
</feature>
<evidence type="ECO:0000313" key="7">
    <source>
        <dbReference type="EMBL" id="USF24230.1"/>
    </source>
</evidence>
<proteinExistence type="inferred from homology"/>
<evidence type="ECO:0000256" key="3">
    <source>
        <dbReference type="ARBA" id="ARBA00022884"/>
    </source>
</evidence>
<dbReference type="OrthoDB" id="9797176at2"/>
<comment type="similarity">
    <text evidence="5">Belongs to the RqcP family.</text>
</comment>
<dbReference type="SMART" id="SM00363">
    <property type="entry name" value="S4"/>
    <property type="match status" value="1"/>
</dbReference>
<dbReference type="eggNOG" id="COG1188">
    <property type="taxonomic scope" value="Bacteria"/>
</dbReference>
<keyword evidence="2 5" id="KW-0699">rRNA-binding</keyword>
<dbReference type="AlphaFoldDB" id="V2RLG4"/>
<dbReference type="RefSeq" id="WP_023275598.1">
    <property type="nucleotide sequence ID" value="NZ_CP097562.1"/>
</dbReference>
<evidence type="ECO:0000256" key="2">
    <source>
        <dbReference type="ARBA" id="ARBA00022730"/>
    </source>
</evidence>
<dbReference type="PIRSF" id="PIRSF038881">
    <property type="entry name" value="RNAbp_HP1423"/>
    <property type="match status" value="1"/>
</dbReference>
<dbReference type="InterPro" id="IPR025490">
    <property type="entry name" value="RqcP"/>
</dbReference>
<dbReference type="GO" id="GO:0019843">
    <property type="term" value="F:rRNA binding"/>
    <property type="evidence" value="ECO:0007669"/>
    <property type="project" value="UniProtKB-UniRule"/>
</dbReference>
<dbReference type="Proteomes" id="UP000017429">
    <property type="component" value="Chromosome"/>
</dbReference>
<gene>
    <name evidence="5" type="primary">rqcP</name>
    <name evidence="7" type="ORF">N508_001313</name>
</gene>
<sequence>MRLDKFLKTAQLIKRRTVANEAADEGFIKVNGRDSKPALQLKSGDIIEIDMWNYYKKIEVIMVPEKNTIPKKDIDKYIRVLEYKAKDIEF</sequence>
<dbReference type="PROSITE" id="PS50889">
    <property type="entry name" value="S4"/>
    <property type="match status" value="1"/>
</dbReference>
<comment type="function">
    <text evidence="5">Key component of the ribosome quality control system (RQC), a ribosome-associated complex that mediates the extraction of incompletely synthesized nascent chains from stalled ribosomes and their subsequent degradation. RqcH recruits Ala-charged tRNA, and with RqcP directs the elongation of stalled nascent chains on 50S ribosomal subunits, leading to non-templated C-terminal alanine extensions (Ala tail). The Ala tail promotes nascent chain degradation. RqcP is associated with the translocation-like movement of the peptidyl-tRNA from the A-site into the P-site.</text>
</comment>
<dbReference type="Pfam" id="PF01479">
    <property type="entry name" value="S4"/>
    <property type="match status" value="1"/>
</dbReference>
<evidence type="ECO:0000256" key="4">
    <source>
        <dbReference type="ARBA" id="ARBA00022917"/>
    </source>
</evidence>
<name>V2RLG4_9BACT</name>
<accession>V2RLG4</accession>
<dbReference type="HAMAP" id="MF_00871">
    <property type="entry name" value="RqcP"/>
    <property type="match status" value="1"/>
</dbReference>
<dbReference type="Gene3D" id="3.10.290.10">
    <property type="entry name" value="RNA-binding S4 domain"/>
    <property type="match status" value="1"/>
</dbReference>
<dbReference type="GO" id="GO:0072344">
    <property type="term" value="P:rescue of stalled ribosome"/>
    <property type="evidence" value="ECO:0007669"/>
    <property type="project" value="UniProtKB-UniRule"/>
</dbReference>
<keyword evidence="8" id="KW-1185">Reference proteome</keyword>
<dbReference type="GO" id="GO:0000049">
    <property type="term" value="F:tRNA binding"/>
    <property type="evidence" value="ECO:0007669"/>
    <property type="project" value="UniProtKB-UniRule"/>
</dbReference>
<evidence type="ECO:0000259" key="6">
    <source>
        <dbReference type="SMART" id="SM00363"/>
    </source>
</evidence>
<reference evidence="7" key="3">
    <citation type="submission" date="2022-06" db="EMBL/GenBank/DDBJ databases">
        <title>Resources to Facilitate Use of the Altered Schaedler Flora (ASF) Mouse Model to Study Microbiome Function.</title>
        <authorList>
            <person name="Proctor A."/>
            <person name="Parvinroo S."/>
            <person name="Richie T."/>
            <person name="Jia X."/>
            <person name="Lee S.T.M."/>
            <person name="Karp P.D."/>
            <person name="Paley S."/>
            <person name="Kostic A.D."/>
            <person name="Pierre J.F."/>
            <person name="Wannemuehler M.J."/>
            <person name="Phillips G.J."/>
        </authorList>
    </citation>
    <scope>NUCLEOTIDE SEQUENCE</scope>
    <source>
        <strain evidence="7">ASF457</strain>
    </source>
</reference>
<protein>
    <recommendedName>
        <fullName evidence="5">RQC P-site tRNA stabilizing factor</fullName>
        <shortName evidence="5">RqcP</shortName>
    </recommendedName>
    <alternativeName>
        <fullName evidence="5">Ribosome-associated protein quality control protein P</fullName>
    </alternativeName>
</protein>
<dbReference type="InterPro" id="IPR036986">
    <property type="entry name" value="S4_RNA-bd_sf"/>
</dbReference>
<comment type="subunit">
    <text evidence="5">Associates with stalled 50S ribosomal subunits. Binds to RqcH, 23S rRNA and the P-site tRNA. Does not require RqcH for association with 50S subunits.</text>
</comment>
<organism evidence="7 8">
    <name type="scientific">Mucispirillum schaedleri ASF457</name>
    <dbReference type="NCBI Taxonomy" id="1379858"/>
    <lineage>
        <taxon>Bacteria</taxon>
        <taxon>Pseudomonadati</taxon>
        <taxon>Deferribacterota</taxon>
        <taxon>Deferribacteres</taxon>
        <taxon>Deferribacterales</taxon>
        <taxon>Mucispirillaceae</taxon>
        <taxon>Mucispirillum</taxon>
    </lineage>
</organism>
<evidence type="ECO:0000256" key="5">
    <source>
        <dbReference type="HAMAP-Rule" id="MF_00871"/>
    </source>
</evidence>
<dbReference type="EMBL" id="CP097562">
    <property type="protein sequence ID" value="USF24230.1"/>
    <property type="molecule type" value="Genomic_DNA"/>
</dbReference>
<keyword evidence="3 5" id="KW-0694">RNA-binding</keyword>
<dbReference type="SUPFAM" id="SSF55174">
    <property type="entry name" value="Alpha-L RNA-binding motif"/>
    <property type="match status" value="1"/>
</dbReference>
<dbReference type="CDD" id="cd00165">
    <property type="entry name" value="S4"/>
    <property type="match status" value="1"/>
</dbReference>
<reference evidence="7" key="2">
    <citation type="submission" date="2022-05" db="EMBL/GenBank/DDBJ databases">
        <authorList>
            <person name="Proctor A.L."/>
            <person name="Phillips G.J."/>
            <person name="Wannemuehler M.J."/>
        </authorList>
    </citation>
    <scope>NUCLEOTIDE SEQUENCE</scope>
    <source>
        <strain evidence="7">ASF457</strain>
    </source>
</reference>
<dbReference type="KEGG" id="msch:N508_001313"/>
<dbReference type="GO" id="GO:0043023">
    <property type="term" value="F:ribosomal large subunit binding"/>
    <property type="evidence" value="ECO:0007669"/>
    <property type="project" value="UniProtKB-UniRule"/>
</dbReference>
<evidence type="ECO:0000313" key="8">
    <source>
        <dbReference type="Proteomes" id="UP000017429"/>
    </source>
</evidence>
<keyword evidence="1 5" id="KW-0820">tRNA-binding</keyword>
<reference evidence="7" key="1">
    <citation type="journal article" date="2014" name="Genome Announc.">
        <title>Draft genome sequences of the altered schaedler flora, a defined bacterial community from gnotobiotic mice.</title>
        <authorList>
            <person name="Wannemuehler M.J."/>
            <person name="Overstreet A.M."/>
            <person name="Ward D.V."/>
            <person name="Phillips G.J."/>
        </authorList>
    </citation>
    <scope>NUCLEOTIDE SEQUENCE</scope>
    <source>
        <strain evidence="7">ASF457</strain>
    </source>
</reference>
<keyword evidence="4 5" id="KW-0648">Protein biosynthesis</keyword>
<evidence type="ECO:0000256" key="1">
    <source>
        <dbReference type="ARBA" id="ARBA00022555"/>
    </source>
</evidence>
<dbReference type="InterPro" id="IPR002942">
    <property type="entry name" value="S4_RNA-bd"/>
</dbReference>